<evidence type="ECO:0000256" key="1">
    <source>
        <dbReference type="ARBA" id="ARBA00009023"/>
    </source>
</evidence>
<keyword evidence="6" id="KW-1185">Reference proteome</keyword>
<dbReference type="PANTHER" id="PTHR33376">
    <property type="match status" value="1"/>
</dbReference>
<gene>
    <name evidence="5" type="ORF">FYJ44_11595</name>
</gene>
<evidence type="ECO:0000256" key="4">
    <source>
        <dbReference type="SAM" id="SignalP"/>
    </source>
</evidence>
<dbReference type="EMBL" id="VUMH01000012">
    <property type="protein sequence ID" value="MSS28660.1"/>
    <property type="molecule type" value="Genomic_DNA"/>
</dbReference>
<comment type="similarity">
    <text evidence="1">Belongs to the bacterial solute-binding protein 7 family.</text>
</comment>
<dbReference type="Proteomes" id="UP000477488">
    <property type="component" value="Unassembled WGS sequence"/>
</dbReference>
<keyword evidence="3 4" id="KW-0732">Signal</keyword>
<dbReference type="NCBIfam" id="TIGR00787">
    <property type="entry name" value="dctP"/>
    <property type="match status" value="1"/>
</dbReference>
<dbReference type="InterPro" id="IPR038404">
    <property type="entry name" value="TRAP_DctP_sf"/>
</dbReference>
<evidence type="ECO:0000313" key="6">
    <source>
        <dbReference type="Proteomes" id="UP000477488"/>
    </source>
</evidence>
<feature type="signal peptide" evidence="4">
    <location>
        <begin position="1"/>
        <end position="23"/>
    </location>
</feature>
<dbReference type="AlphaFoldDB" id="A0A6L5XN89"/>
<dbReference type="InterPro" id="IPR004682">
    <property type="entry name" value="TRAP_DctP"/>
</dbReference>
<reference evidence="5 6" key="1">
    <citation type="submission" date="2019-09" db="EMBL/GenBank/DDBJ databases">
        <title>In-depth cultivation of the pig gut microbiome towards novel bacterial diversity and tailored functional studies.</title>
        <authorList>
            <person name="Wylensek D."/>
            <person name="Hitch T.C.A."/>
            <person name="Clavel T."/>
        </authorList>
    </citation>
    <scope>NUCLEOTIDE SEQUENCE [LARGE SCALE GENOMIC DNA]</scope>
    <source>
        <strain evidence="5 6">PG-178-WT-4</strain>
    </source>
</reference>
<dbReference type="NCBIfam" id="NF037995">
    <property type="entry name" value="TRAP_S1"/>
    <property type="match status" value="1"/>
</dbReference>
<sequence>MKRILAALCTISLLLGATSDAGAAEYPKMTIRAATANPDGSLHVEAINKFKEIVEKESDGKITVQTFYGGSMGDEQANVKQLRTNEIHLAVVSCGNLTPFASKAGVFYLPYGFPKIEDARKVFTNEAFMDRMADEIAKQSRARPLSWLMGGYRVLTNSKKPVTCMADLKGLKIRVPAVELQLEAFRAWGVEPHPLSWSETFNGLQQGVVDGQENPHTINRDQKFWEVQKYITDLHYLLWVGPMLVSDPWYRKLDPATKELVTRAAREAAQYEWQWAAEQDALALQQCLEKGMAINALTDEDAWMKAARDMWPKIYDKVGGKENVDELLKIMAQ</sequence>
<dbReference type="Gene3D" id="3.40.190.170">
    <property type="entry name" value="Bacterial extracellular solute-binding protein, family 7"/>
    <property type="match status" value="1"/>
</dbReference>
<dbReference type="GO" id="GO:0030288">
    <property type="term" value="C:outer membrane-bounded periplasmic space"/>
    <property type="evidence" value="ECO:0007669"/>
    <property type="project" value="InterPro"/>
</dbReference>
<dbReference type="RefSeq" id="WP_154512262.1">
    <property type="nucleotide sequence ID" value="NZ_VUMH01000012.1"/>
</dbReference>
<dbReference type="GO" id="GO:0055085">
    <property type="term" value="P:transmembrane transport"/>
    <property type="evidence" value="ECO:0007669"/>
    <property type="project" value="InterPro"/>
</dbReference>
<dbReference type="InterPro" id="IPR018389">
    <property type="entry name" value="DctP_fam"/>
</dbReference>
<comment type="caution">
    <text evidence="5">The sequence shown here is derived from an EMBL/GenBank/DDBJ whole genome shotgun (WGS) entry which is preliminary data.</text>
</comment>
<evidence type="ECO:0000313" key="5">
    <source>
        <dbReference type="EMBL" id="MSS28660.1"/>
    </source>
</evidence>
<dbReference type="PANTHER" id="PTHR33376:SF7">
    <property type="entry name" value="C4-DICARBOXYLATE-BINDING PROTEIN DCTB"/>
    <property type="match status" value="1"/>
</dbReference>
<dbReference type="SUPFAM" id="SSF53850">
    <property type="entry name" value="Periplasmic binding protein-like II"/>
    <property type="match status" value="1"/>
</dbReference>
<dbReference type="PIRSF" id="PIRSF006470">
    <property type="entry name" value="DctB"/>
    <property type="match status" value="1"/>
</dbReference>
<organism evidence="5 6">
    <name type="scientific">Desulfovibrio porci</name>
    <dbReference type="NCBI Taxonomy" id="2605782"/>
    <lineage>
        <taxon>Bacteria</taxon>
        <taxon>Pseudomonadati</taxon>
        <taxon>Thermodesulfobacteriota</taxon>
        <taxon>Desulfovibrionia</taxon>
        <taxon>Desulfovibrionales</taxon>
        <taxon>Desulfovibrionaceae</taxon>
        <taxon>Desulfovibrio</taxon>
    </lineage>
</organism>
<evidence type="ECO:0000256" key="2">
    <source>
        <dbReference type="ARBA" id="ARBA00022448"/>
    </source>
</evidence>
<feature type="chain" id="PRO_5026663852" evidence="4">
    <location>
        <begin position="24"/>
        <end position="333"/>
    </location>
</feature>
<proteinExistence type="inferred from homology"/>
<name>A0A6L5XN89_9BACT</name>
<evidence type="ECO:0000256" key="3">
    <source>
        <dbReference type="ARBA" id="ARBA00022729"/>
    </source>
</evidence>
<accession>A0A6L5XN89</accession>
<protein>
    <submittedName>
        <fullName evidence="5">TRAP transporter substrate-binding protein</fullName>
    </submittedName>
</protein>
<dbReference type="CDD" id="cd13603">
    <property type="entry name" value="PBP2_TRAP_Siap_TeaA_like"/>
    <property type="match status" value="1"/>
</dbReference>
<dbReference type="Pfam" id="PF03480">
    <property type="entry name" value="DctP"/>
    <property type="match status" value="1"/>
</dbReference>
<keyword evidence="2" id="KW-0813">Transport</keyword>